<proteinExistence type="predicted"/>
<dbReference type="InterPro" id="IPR053168">
    <property type="entry name" value="Glutamic_endopeptidase"/>
</dbReference>
<gene>
    <name evidence="2" type="ORF">EUTSA_v10028179mg</name>
</gene>
<sequence length="150" mass="16625">MIKKLYFVYSTWNCNRLMIKKTKNWWVSQILPDKSRIEVGYWPKELFNLLGDDADMVGFGGIVISDPKGPSPPMGNGHLPNEHTHAYVIRMNVIDSNYTTIGANLTTLDPLLDSKKYYGVRYIGYVDEEVGVAGPVAMSYGGPGGDSCGD</sequence>
<name>V4LAI0_EUTSA</name>
<keyword evidence="3" id="KW-1185">Reference proteome</keyword>
<protein>
    <recommendedName>
        <fullName evidence="1">Neprosin PEP catalytic domain-containing protein</fullName>
    </recommendedName>
</protein>
<evidence type="ECO:0000313" key="3">
    <source>
        <dbReference type="Proteomes" id="UP000030689"/>
    </source>
</evidence>
<feature type="domain" description="Neprosin PEP catalytic" evidence="1">
    <location>
        <begin position="1"/>
        <end position="149"/>
    </location>
</feature>
<dbReference type="InterPro" id="IPR004314">
    <property type="entry name" value="Neprosin"/>
</dbReference>
<evidence type="ECO:0000259" key="1">
    <source>
        <dbReference type="PROSITE" id="PS52045"/>
    </source>
</evidence>
<reference evidence="2 3" key="1">
    <citation type="journal article" date="2013" name="Front. Plant Sci.">
        <title>The Reference Genome of the Halophytic Plant Eutrema salsugineum.</title>
        <authorList>
            <person name="Yang R."/>
            <person name="Jarvis D.E."/>
            <person name="Chen H."/>
            <person name="Beilstein M.A."/>
            <person name="Grimwood J."/>
            <person name="Jenkins J."/>
            <person name="Shu S."/>
            <person name="Prochnik S."/>
            <person name="Xin M."/>
            <person name="Ma C."/>
            <person name="Schmutz J."/>
            <person name="Wing R.A."/>
            <person name="Mitchell-Olds T."/>
            <person name="Schumaker K.S."/>
            <person name="Wang X."/>
        </authorList>
    </citation>
    <scope>NUCLEOTIDE SEQUENCE [LARGE SCALE GENOMIC DNA]</scope>
</reference>
<dbReference type="OMA" id="WWLIVKD"/>
<dbReference type="Gramene" id="ESQ47435">
    <property type="protein sequence ID" value="ESQ47435"/>
    <property type="gene ID" value="EUTSA_v10028179mg"/>
</dbReference>
<dbReference type="PANTHER" id="PTHR31589">
    <property type="entry name" value="PROTEIN, PUTATIVE (DUF239)-RELATED-RELATED"/>
    <property type="match status" value="1"/>
</dbReference>
<dbReference type="AlphaFoldDB" id="V4LAI0"/>
<evidence type="ECO:0000313" key="2">
    <source>
        <dbReference type="EMBL" id="ESQ47435.1"/>
    </source>
</evidence>
<dbReference type="Pfam" id="PF03080">
    <property type="entry name" value="Neprosin"/>
    <property type="match status" value="1"/>
</dbReference>
<accession>V4LAI0</accession>
<dbReference type="EMBL" id="KI517416">
    <property type="protein sequence ID" value="ESQ47435.1"/>
    <property type="molecule type" value="Genomic_DNA"/>
</dbReference>
<organism evidence="2 3">
    <name type="scientific">Eutrema salsugineum</name>
    <name type="common">Saltwater cress</name>
    <name type="synonym">Sisymbrium salsugineum</name>
    <dbReference type="NCBI Taxonomy" id="72664"/>
    <lineage>
        <taxon>Eukaryota</taxon>
        <taxon>Viridiplantae</taxon>
        <taxon>Streptophyta</taxon>
        <taxon>Embryophyta</taxon>
        <taxon>Tracheophyta</taxon>
        <taxon>Spermatophyta</taxon>
        <taxon>Magnoliopsida</taxon>
        <taxon>eudicotyledons</taxon>
        <taxon>Gunneridae</taxon>
        <taxon>Pentapetalae</taxon>
        <taxon>rosids</taxon>
        <taxon>malvids</taxon>
        <taxon>Brassicales</taxon>
        <taxon>Brassicaceae</taxon>
        <taxon>Eutremeae</taxon>
        <taxon>Eutrema</taxon>
    </lineage>
</organism>
<dbReference type="KEGG" id="eus:EUTSA_v10028179mg"/>
<dbReference type="PROSITE" id="PS52045">
    <property type="entry name" value="NEPROSIN_PEP_CD"/>
    <property type="match status" value="1"/>
</dbReference>
<dbReference type="STRING" id="72664.V4LAI0"/>
<dbReference type="Proteomes" id="UP000030689">
    <property type="component" value="Unassembled WGS sequence"/>
</dbReference>
<dbReference type="PANTHER" id="PTHR31589:SF67">
    <property type="entry name" value="NEPROSIN DOMAIN-CONTAINING PROTEIN-RELATED"/>
    <property type="match status" value="1"/>
</dbReference>